<organism evidence="2 3">
    <name type="scientific">Deinococcus ruber</name>
    <dbReference type="NCBI Taxonomy" id="1848197"/>
    <lineage>
        <taxon>Bacteria</taxon>
        <taxon>Thermotogati</taxon>
        <taxon>Deinococcota</taxon>
        <taxon>Deinococci</taxon>
        <taxon>Deinococcales</taxon>
        <taxon>Deinococcaceae</taxon>
        <taxon>Deinococcus</taxon>
    </lineage>
</organism>
<gene>
    <name evidence="2" type="ORF">GCM10008957_15400</name>
</gene>
<reference evidence="2" key="2">
    <citation type="submission" date="2020-09" db="EMBL/GenBank/DDBJ databases">
        <authorList>
            <person name="Sun Q."/>
            <person name="Ohkuma M."/>
        </authorList>
    </citation>
    <scope>NUCLEOTIDE SEQUENCE</scope>
    <source>
        <strain evidence="2">JCM 31311</strain>
    </source>
</reference>
<evidence type="ECO:0000256" key="1">
    <source>
        <dbReference type="SAM" id="MobiDB-lite"/>
    </source>
</evidence>
<comment type="caution">
    <text evidence="2">The sequence shown here is derived from an EMBL/GenBank/DDBJ whole genome shotgun (WGS) entry which is preliminary data.</text>
</comment>
<evidence type="ECO:0000313" key="3">
    <source>
        <dbReference type="Proteomes" id="UP000603865"/>
    </source>
</evidence>
<feature type="region of interest" description="Disordered" evidence="1">
    <location>
        <begin position="135"/>
        <end position="156"/>
    </location>
</feature>
<evidence type="ECO:0000313" key="2">
    <source>
        <dbReference type="EMBL" id="GGR03443.1"/>
    </source>
</evidence>
<accession>A0A918C290</accession>
<dbReference type="AlphaFoldDB" id="A0A918C290"/>
<keyword evidence="3" id="KW-1185">Reference proteome</keyword>
<feature type="compositionally biased region" description="Basic and acidic residues" evidence="1">
    <location>
        <begin position="135"/>
        <end position="146"/>
    </location>
</feature>
<name>A0A918C290_9DEIO</name>
<feature type="region of interest" description="Disordered" evidence="1">
    <location>
        <begin position="1"/>
        <end position="20"/>
    </location>
</feature>
<protein>
    <submittedName>
        <fullName evidence="2">Uncharacterized protein</fullName>
    </submittedName>
</protein>
<dbReference type="Proteomes" id="UP000603865">
    <property type="component" value="Unassembled WGS sequence"/>
</dbReference>
<dbReference type="EMBL" id="BMQL01000006">
    <property type="protein sequence ID" value="GGR03443.1"/>
    <property type="molecule type" value="Genomic_DNA"/>
</dbReference>
<reference evidence="2" key="1">
    <citation type="journal article" date="2014" name="Int. J. Syst. Evol. Microbiol.">
        <title>Complete genome sequence of Corynebacterium casei LMG S-19264T (=DSM 44701T), isolated from a smear-ripened cheese.</title>
        <authorList>
            <consortium name="US DOE Joint Genome Institute (JGI-PGF)"/>
            <person name="Walter F."/>
            <person name="Albersmeier A."/>
            <person name="Kalinowski J."/>
            <person name="Ruckert C."/>
        </authorList>
    </citation>
    <scope>NUCLEOTIDE SEQUENCE</scope>
    <source>
        <strain evidence="2">JCM 31311</strain>
    </source>
</reference>
<sequence>MRKEAELPTNVQSSELPVDADHTFQSTEKPLVDDVDRRGVVPIRAFNTLYKQGTLLGLGRVRLCRGSKECPGRTLFYTCGYAVAKRSSARLLHILVRRSVTQATRFLVSGSGMHPKRRTRIYGFAELLHSQELDPATSRDGRDHLPSGRTAGTASQ</sequence>
<proteinExistence type="predicted"/>